<dbReference type="Pfam" id="PF18029">
    <property type="entry name" value="Glyoxalase_6"/>
    <property type="match status" value="1"/>
</dbReference>
<dbReference type="RefSeq" id="WP_306745460.1">
    <property type="nucleotide sequence ID" value="NZ_NSDM01000003.1"/>
</dbReference>
<accession>A0ABU0WY67</accession>
<evidence type="ECO:0000313" key="3">
    <source>
        <dbReference type="Proteomes" id="UP001225605"/>
    </source>
</evidence>
<dbReference type="InterPro" id="IPR029068">
    <property type="entry name" value="Glyas_Bleomycin-R_OHBP_Dase"/>
</dbReference>
<protein>
    <submittedName>
        <fullName evidence="2">Glyoxalase</fullName>
    </submittedName>
</protein>
<keyword evidence="3" id="KW-1185">Reference proteome</keyword>
<feature type="domain" description="VOC" evidence="1">
    <location>
        <begin position="2"/>
        <end position="115"/>
    </location>
</feature>
<dbReference type="InterPro" id="IPR037523">
    <property type="entry name" value="VOC_core"/>
</dbReference>
<dbReference type="CDD" id="cd06587">
    <property type="entry name" value="VOC"/>
    <property type="match status" value="1"/>
</dbReference>
<proteinExistence type="predicted"/>
<reference evidence="2 3" key="1">
    <citation type="submission" date="2017-06" db="EMBL/GenBank/DDBJ databases">
        <title>Cultured bacterium strain Saccharothrix yanglingensis Hhs.015.</title>
        <authorList>
            <person name="Xia Y."/>
        </authorList>
    </citation>
    <scope>NUCLEOTIDE SEQUENCE [LARGE SCALE GENOMIC DNA]</scope>
    <source>
        <strain evidence="2 3">Hhs.015</strain>
    </source>
</reference>
<sequence>MRITTVILDSADPAKLAEFYRSALGWEPSYSDDTYVFLGTKDAARLGFQKVEGYRGPSWPEERVHAHVDFEVPDVAEAVATFVSLGATKPDHQPGGDDWTVLLDPEGHPFCVMPD</sequence>
<dbReference type="InterPro" id="IPR041581">
    <property type="entry name" value="Glyoxalase_6"/>
</dbReference>
<dbReference type="SUPFAM" id="SSF54593">
    <property type="entry name" value="Glyoxalase/Bleomycin resistance protein/Dihydroxybiphenyl dioxygenase"/>
    <property type="match status" value="1"/>
</dbReference>
<dbReference type="PROSITE" id="PS51819">
    <property type="entry name" value="VOC"/>
    <property type="match status" value="1"/>
</dbReference>
<dbReference type="Proteomes" id="UP001225605">
    <property type="component" value="Unassembled WGS sequence"/>
</dbReference>
<comment type="caution">
    <text evidence="2">The sequence shown here is derived from an EMBL/GenBank/DDBJ whole genome shotgun (WGS) entry which is preliminary data.</text>
</comment>
<dbReference type="PANTHER" id="PTHR35908">
    <property type="entry name" value="HYPOTHETICAL FUSION PROTEIN"/>
    <property type="match status" value="1"/>
</dbReference>
<name>A0ABU0WY67_9PSEU</name>
<evidence type="ECO:0000259" key="1">
    <source>
        <dbReference type="PROSITE" id="PS51819"/>
    </source>
</evidence>
<evidence type="ECO:0000313" key="2">
    <source>
        <dbReference type="EMBL" id="MDQ2584342.1"/>
    </source>
</evidence>
<organism evidence="2 3">
    <name type="scientific">Saccharothrix yanglingensis</name>
    <dbReference type="NCBI Taxonomy" id="659496"/>
    <lineage>
        <taxon>Bacteria</taxon>
        <taxon>Bacillati</taxon>
        <taxon>Actinomycetota</taxon>
        <taxon>Actinomycetes</taxon>
        <taxon>Pseudonocardiales</taxon>
        <taxon>Pseudonocardiaceae</taxon>
        <taxon>Saccharothrix</taxon>
    </lineage>
</organism>
<dbReference type="PANTHER" id="PTHR35908:SF1">
    <property type="entry name" value="CONSERVED PROTEIN"/>
    <property type="match status" value="1"/>
</dbReference>
<gene>
    <name evidence="2" type="ORF">CKY47_10175</name>
</gene>
<dbReference type="EMBL" id="NSDM01000003">
    <property type="protein sequence ID" value="MDQ2584342.1"/>
    <property type="molecule type" value="Genomic_DNA"/>
</dbReference>
<dbReference type="Gene3D" id="3.10.180.10">
    <property type="entry name" value="2,3-Dihydroxybiphenyl 1,2-Dioxygenase, domain 1"/>
    <property type="match status" value="1"/>
</dbReference>